<dbReference type="EMBL" id="JACJVR010000057">
    <property type="protein sequence ID" value="MBB6692661.1"/>
    <property type="molecule type" value="Genomic_DNA"/>
</dbReference>
<dbReference type="RefSeq" id="WP_185136650.1">
    <property type="nucleotide sequence ID" value="NZ_BORM01000062.1"/>
</dbReference>
<organism evidence="2 3">
    <name type="scientific">Cohnella xylanilytica</name>
    <dbReference type="NCBI Taxonomy" id="557555"/>
    <lineage>
        <taxon>Bacteria</taxon>
        <taxon>Bacillati</taxon>
        <taxon>Bacillota</taxon>
        <taxon>Bacilli</taxon>
        <taxon>Bacillales</taxon>
        <taxon>Paenibacillaceae</taxon>
        <taxon>Cohnella</taxon>
    </lineage>
</organism>
<dbReference type="Proteomes" id="UP000553776">
    <property type="component" value="Unassembled WGS sequence"/>
</dbReference>
<proteinExistence type="predicted"/>
<name>A0A841U3J1_9BACL</name>
<accession>A0A841U3J1</accession>
<feature type="compositionally biased region" description="Polar residues" evidence="1">
    <location>
        <begin position="162"/>
        <end position="174"/>
    </location>
</feature>
<gene>
    <name evidence="2" type="ORF">H7B90_14725</name>
</gene>
<comment type="caution">
    <text evidence="2">The sequence shown here is derived from an EMBL/GenBank/DDBJ whole genome shotgun (WGS) entry which is preliminary data.</text>
</comment>
<sequence length="185" mass="19538">MRMSDRKACVVFHKISVNNIEDSSGIFIGTNEAIGWSAYKKSNQGFGSLSDSVLSGSVSVVRDSDAIDMPVRDARFIALTEAGGSARQSAVEFGSVNVNSAANASAIDIGDIKQLGWRTAKKNNYGEGKNFGSNHISRSIHVVFDDDAVDNPIVVQQNVLDRSGPSASSVQIVQKNPPAGADPAP</sequence>
<evidence type="ECO:0000313" key="2">
    <source>
        <dbReference type="EMBL" id="MBB6692661.1"/>
    </source>
</evidence>
<evidence type="ECO:0008006" key="4">
    <source>
        <dbReference type="Google" id="ProtNLM"/>
    </source>
</evidence>
<reference evidence="2 3" key="1">
    <citation type="submission" date="2020-08" db="EMBL/GenBank/DDBJ databases">
        <title>Cohnella phylogeny.</title>
        <authorList>
            <person name="Dunlap C."/>
        </authorList>
    </citation>
    <scope>NUCLEOTIDE SEQUENCE [LARGE SCALE GENOMIC DNA]</scope>
    <source>
        <strain evidence="2 3">DSM 25239</strain>
    </source>
</reference>
<dbReference type="AlphaFoldDB" id="A0A841U3J1"/>
<evidence type="ECO:0000256" key="1">
    <source>
        <dbReference type="SAM" id="MobiDB-lite"/>
    </source>
</evidence>
<keyword evidence="3" id="KW-1185">Reference proteome</keyword>
<evidence type="ECO:0000313" key="3">
    <source>
        <dbReference type="Proteomes" id="UP000553776"/>
    </source>
</evidence>
<protein>
    <recommendedName>
        <fullName evidence="4">Spore germination protein GerPA/GerPF</fullName>
    </recommendedName>
</protein>
<feature type="region of interest" description="Disordered" evidence="1">
    <location>
        <begin position="162"/>
        <end position="185"/>
    </location>
</feature>